<dbReference type="InterPro" id="IPR044668">
    <property type="entry name" value="PuuD-like"/>
</dbReference>
<dbReference type="AlphaFoldDB" id="A0A1S1N2V7"/>
<evidence type="ECO:0000313" key="1">
    <source>
        <dbReference type="EMBL" id="OHU93720.1"/>
    </source>
</evidence>
<protein>
    <submittedName>
        <fullName evidence="1">Uncharacterized protein</fullName>
    </submittedName>
</protein>
<dbReference type="InterPro" id="IPR011697">
    <property type="entry name" value="Peptidase_C26"/>
</dbReference>
<dbReference type="PANTHER" id="PTHR43235:SF1">
    <property type="entry name" value="GLUTAMINE AMIDOTRANSFERASE PB2B2.05-RELATED"/>
    <property type="match status" value="1"/>
</dbReference>
<evidence type="ECO:0000313" key="2">
    <source>
        <dbReference type="Proteomes" id="UP000180253"/>
    </source>
</evidence>
<dbReference type="PANTHER" id="PTHR43235">
    <property type="entry name" value="GLUTAMINE AMIDOTRANSFERASE PB2B2.05-RELATED"/>
    <property type="match status" value="1"/>
</dbReference>
<organism evidence="1 2">
    <name type="scientific">Pseudoalteromonas byunsanensis</name>
    <dbReference type="NCBI Taxonomy" id="327939"/>
    <lineage>
        <taxon>Bacteria</taxon>
        <taxon>Pseudomonadati</taxon>
        <taxon>Pseudomonadota</taxon>
        <taxon>Gammaproteobacteria</taxon>
        <taxon>Alteromonadales</taxon>
        <taxon>Pseudoalteromonadaceae</taxon>
        <taxon>Pseudoalteromonas</taxon>
    </lineage>
</organism>
<gene>
    <name evidence="1" type="ORF">BIW53_19460</name>
</gene>
<dbReference type="OrthoDB" id="9813383at2"/>
<dbReference type="EMBL" id="MNAN01000037">
    <property type="protein sequence ID" value="OHU93720.1"/>
    <property type="molecule type" value="Genomic_DNA"/>
</dbReference>
<dbReference type="InterPro" id="IPR029062">
    <property type="entry name" value="Class_I_gatase-like"/>
</dbReference>
<dbReference type="STRING" id="327939.BIW53_19460"/>
<name>A0A1S1N2V7_9GAMM</name>
<dbReference type="GO" id="GO:0006598">
    <property type="term" value="P:polyamine catabolic process"/>
    <property type="evidence" value="ECO:0007669"/>
    <property type="project" value="TreeGrafter"/>
</dbReference>
<dbReference type="GO" id="GO:0005829">
    <property type="term" value="C:cytosol"/>
    <property type="evidence" value="ECO:0007669"/>
    <property type="project" value="TreeGrafter"/>
</dbReference>
<dbReference type="GO" id="GO:0033969">
    <property type="term" value="F:gamma-glutamyl-gamma-aminobutyrate hydrolase activity"/>
    <property type="evidence" value="ECO:0007669"/>
    <property type="project" value="TreeGrafter"/>
</dbReference>
<dbReference type="Pfam" id="PF07722">
    <property type="entry name" value="Peptidase_C26"/>
    <property type="match status" value="1"/>
</dbReference>
<dbReference type="Gene3D" id="3.40.50.880">
    <property type="match status" value="1"/>
</dbReference>
<proteinExistence type="predicted"/>
<comment type="caution">
    <text evidence="1">The sequence shown here is derived from an EMBL/GenBank/DDBJ whole genome shotgun (WGS) entry which is preliminary data.</text>
</comment>
<keyword evidence="2" id="KW-1185">Reference proteome</keyword>
<dbReference type="Proteomes" id="UP000180253">
    <property type="component" value="Unassembled WGS sequence"/>
</dbReference>
<dbReference type="SUPFAM" id="SSF52317">
    <property type="entry name" value="Class I glutamine amidotransferase-like"/>
    <property type="match status" value="1"/>
</dbReference>
<reference evidence="1 2" key="1">
    <citation type="submission" date="2016-10" db="EMBL/GenBank/DDBJ databases">
        <title>Pseudoalteromonas amylolytica sp. nov., isolated from the surface seawater.</title>
        <authorList>
            <person name="Wu Y.-H."/>
            <person name="Cheng H."/>
            <person name="Jin X.-B."/>
            <person name="Wang C.-S."/>
            <person name="Xu X.-W."/>
        </authorList>
    </citation>
    <scope>NUCLEOTIDE SEQUENCE [LARGE SCALE GENOMIC DNA]</scope>
    <source>
        <strain evidence="1 2">JCM 12483</strain>
    </source>
</reference>
<dbReference type="PROSITE" id="PS51273">
    <property type="entry name" value="GATASE_TYPE_1"/>
    <property type="match status" value="1"/>
</dbReference>
<sequence>MSSIGKPKIAVTGPDDSGTTAWLFSAFNVWLSGGKAYRVTPKQFDGNTDYDGFIIGGGSDIHPDNYQQQDLPAFKRPLSLKLKEWLVYPLEFLDRFSKGRYDKPRDDMEIAFIDHALQQGKPILAICRGYQLLNARLGGKMYTSTLPLLRREMRIRSFFPRKKVIYTQDDSLISKIAGDEPLRVNALHSQAVAQPGDNMQVTGKEKSGINQVTESTKSDKILGVQWHPEYLFYMKAHRNIFDWLVCEARAKGSKKSC</sequence>
<accession>A0A1S1N2V7</accession>
<dbReference type="RefSeq" id="WP_070993683.1">
    <property type="nucleotide sequence ID" value="NZ_CBCSHD010000006.1"/>
</dbReference>